<dbReference type="Proteomes" id="UP000784294">
    <property type="component" value="Unassembled WGS sequence"/>
</dbReference>
<evidence type="ECO:0000313" key="2">
    <source>
        <dbReference type="EMBL" id="VEL44271.1"/>
    </source>
</evidence>
<proteinExistence type="predicted"/>
<gene>
    <name evidence="2" type="ORF">PXEA_LOCUS37711</name>
</gene>
<accession>A0A448XT24</accession>
<evidence type="ECO:0000313" key="3">
    <source>
        <dbReference type="Proteomes" id="UP000784294"/>
    </source>
</evidence>
<comment type="caution">
    <text evidence="2">The sequence shown here is derived from an EMBL/GenBank/DDBJ whole genome shotgun (WGS) entry which is preliminary data.</text>
</comment>
<name>A0A448XT24_9PLAT</name>
<keyword evidence="3" id="KW-1185">Reference proteome</keyword>
<sequence length="170" mass="17838">MSSISCPVSYVYSSDRKTETMVYDSCVIRLFDGKFETAPATLRMRIVNTAGRPLASSSPAGATGSHLRSGIAGHGGGVDGDSNRAGVARGSMTQPPIDAGLLEDLLPGDVVAGGVTDKTMTVVTSPSELTGMMSKEVGDAAYDAKSRRTQTSGRHNFANTRRKTYFVGQV</sequence>
<dbReference type="AlphaFoldDB" id="A0A448XT24"/>
<protein>
    <submittedName>
        <fullName evidence="2">Uncharacterized protein</fullName>
    </submittedName>
</protein>
<organism evidence="2 3">
    <name type="scientific">Protopolystoma xenopodis</name>
    <dbReference type="NCBI Taxonomy" id="117903"/>
    <lineage>
        <taxon>Eukaryota</taxon>
        <taxon>Metazoa</taxon>
        <taxon>Spiralia</taxon>
        <taxon>Lophotrochozoa</taxon>
        <taxon>Platyhelminthes</taxon>
        <taxon>Monogenea</taxon>
        <taxon>Polyopisthocotylea</taxon>
        <taxon>Polystomatidea</taxon>
        <taxon>Polystomatidae</taxon>
        <taxon>Protopolystoma</taxon>
    </lineage>
</organism>
<evidence type="ECO:0000256" key="1">
    <source>
        <dbReference type="SAM" id="MobiDB-lite"/>
    </source>
</evidence>
<feature type="region of interest" description="Disordered" evidence="1">
    <location>
        <begin position="53"/>
        <end position="91"/>
    </location>
</feature>
<dbReference type="EMBL" id="CAAALY010293184">
    <property type="protein sequence ID" value="VEL44271.1"/>
    <property type="molecule type" value="Genomic_DNA"/>
</dbReference>
<reference evidence="2" key="1">
    <citation type="submission" date="2018-11" db="EMBL/GenBank/DDBJ databases">
        <authorList>
            <consortium name="Pathogen Informatics"/>
        </authorList>
    </citation>
    <scope>NUCLEOTIDE SEQUENCE</scope>
</reference>